<dbReference type="GO" id="GO:0000166">
    <property type="term" value="F:nucleotide binding"/>
    <property type="evidence" value="ECO:0007669"/>
    <property type="project" value="UniProtKB-KW"/>
</dbReference>
<evidence type="ECO:0000256" key="1">
    <source>
        <dbReference type="ARBA" id="ARBA00008894"/>
    </source>
</evidence>
<dbReference type="Proteomes" id="UP000823388">
    <property type="component" value="Chromosome 2N"/>
</dbReference>
<dbReference type="AlphaFoldDB" id="A0A8T0VFP8"/>
<name>A0A8T0VFP8_PANVG</name>
<keyword evidence="2" id="KW-0433">Leucine-rich repeat</keyword>
<keyword evidence="5" id="KW-0611">Plant defense</keyword>
<evidence type="ECO:0000259" key="6">
    <source>
        <dbReference type="Pfam" id="PF18052"/>
    </source>
</evidence>
<sequence>MIPVPVLTAIATGVGNILGNVIRAEINKQLFVRTEVKRLKINYDQILAMIKTAEQTATVLDEDTIHFMKRIKDHMYDVDDVVDTWMINDKKHSIMQEGCETVIFL</sequence>
<evidence type="ECO:0000256" key="3">
    <source>
        <dbReference type="ARBA" id="ARBA00022737"/>
    </source>
</evidence>
<dbReference type="Gene3D" id="1.20.5.4130">
    <property type="match status" value="1"/>
</dbReference>
<dbReference type="GO" id="GO:0006952">
    <property type="term" value="P:defense response"/>
    <property type="evidence" value="ECO:0007669"/>
    <property type="project" value="UniProtKB-KW"/>
</dbReference>
<organism evidence="7 8">
    <name type="scientific">Panicum virgatum</name>
    <name type="common">Blackwell switchgrass</name>
    <dbReference type="NCBI Taxonomy" id="38727"/>
    <lineage>
        <taxon>Eukaryota</taxon>
        <taxon>Viridiplantae</taxon>
        <taxon>Streptophyta</taxon>
        <taxon>Embryophyta</taxon>
        <taxon>Tracheophyta</taxon>
        <taxon>Spermatophyta</taxon>
        <taxon>Magnoliopsida</taxon>
        <taxon>Liliopsida</taxon>
        <taxon>Poales</taxon>
        <taxon>Poaceae</taxon>
        <taxon>PACMAD clade</taxon>
        <taxon>Panicoideae</taxon>
        <taxon>Panicodae</taxon>
        <taxon>Paniceae</taxon>
        <taxon>Panicinae</taxon>
        <taxon>Panicum</taxon>
        <taxon>Panicum sect. Hiantes</taxon>
    </lineage>
</organism>
<evidence type="ECO:0000256" key="4">
    <source>
        <dbReference type="ARBA" id="ARBA00022741"/>
    </source>
</evidence>
<gene>
    <name evidence="7" type="ORF">PVAP13_2NG279700</name>
</gene>
<evidence type="ECO:0000313" key="8">
    <source>
        <dbReference type="Proteomes" id="UP000823388"/>
    </source>
</evidence>
<evidence type="ECO:0000313" key="7">
    <source>
        <dbReference type="EMBL" id="KAG2633305.1"/>
    </source>
</evidence>
<evidence type="ECO:0000256" key="2">
    <source>
        <dbReference type="ARBA" id="ARBA00022614"/>
    </source>
</evidence>
<keyword evidence="3" id="KW-0677">Repeat</keyword>
<protein>
    <recommendedName>
        <fullName evidence="6">Disease resistance N-terminal domain-containing protein</fullName>
    </recommendedName>
</protein>
<reference evidence="7" key="1">
    <citation type="submission" date="2020-05" db="EMBL/GenBank/DDBJ databases">
        <title>WGS assembly of Panicum virgatum.</title>
        <authorList>
            <person name="Lovell J.T."/>
            <person name="Jenkins J."/>
            <person name="Shu S."/>
            <person name="Juenger T.E."/>
            <person name="Schmutz J."/>
        </authorList>
    </citation>
    <scope>NUCLEOTIDE SEQUENCE</scope>
    <source>
        <strain evidence="7">AP13</strain>
    </source>
</reference>
<dbReference type="InterPro" id="IPR041118">
    <property type="entry name" value="Rx_N"/>
</dbReference>
<comment type="caution">
    <text evidence="7">The sequence shown here is derived from an EMBL/GenBank/DDBJ whole genome shotgun (WGS) entry which is preliminary data.</text>
</comment>
<dbReference type="EMBL" id="CM029040">
    <property type="protein sequence ID" value="KAG2633305.1"/>
    <property type="molecule type" value="Genomic_DNA"/>
</dbReference>
<comment type="similarity">
    <text evidence="1">Belongs to the disease resistance NB-LRR family.</text>
</comment>
<accession>A0A8T0VFP8</accession>
<evidence type="ECO:0000256" key="5">
    <source>
        <dbReference type="ARBA" id="ARBA00022821"/>
    </source>
</evidence>
<proteinExistence type="inferred from homology"/>
<feature type="domain" description="Disease resistance N-terminal" evidence="6">
    <location>
        <begin position="17"/>
        <end position="93"/>
    </location>
</feature>
<keyword evidence="8" id="KW-1185">Reference proteome</keyword>
<keyword evidence="4" id="KW-0547">Nucleotide-binding</keyword>
<dbReference type="Pfam" id="PF18052">
    <property type="entry name" value="Rx_N"/>
    <property type="match status" value="1"/>
</dbReference>